<feature type="compositionally biased region" description="Basic and acidic residues" evidence="4">
    <location>
        <begin position="241"/>
        <end position="264"/>
    </location>
</feature>
<reference evidence="6 7" key="1">
    <citation type="journal article" date="2017" name="Genome Announc.">
        <title>Genome sequence of the saprophytic ascomycete Epicoccum nigrum ICMP 19927 strain isolated from New Zealand.</title>
        <authorList>
            <person name="Fokin M."/>
            <person name="Fleetwood D."/>
            <person name="Weir B.S."/>
            <person name="Villas-Boas S.G."/>
        </authorList>
    </citation>
    <scope>NUCLEOTIDE SEQUENCE [LARGE SCALE GENOMIC DNA]</scope>
    <source>
        <strain evidence="6 7">ICMP 19927</strain>
    </source>
</reference>
<evidence type="ECO:0000256" key="2">
    <source>
        <dbReference type="ARBA" id="ARBA00022763"/>
    </source>
</evidence>
<dbReference type="InterPro" id="IPR001357">
    <property type="entry name" value="BRCT_dom"/>
</dbReference>
<dbReference type="InterPro" id="IPR036420">
    <property type="entry name" value="BRCT_dom_sf"/>
</dbReference>
<dbReference type="PROSITE" id="PS50172">
    <property type="entry name" value="BRCT"/>
    <property type="match status" value="1"/>
</dbReference>
<dbReference type="Gene3D" id="3.40.50.10190">
    <property type="entry name" value="BRCT domain"/>
    <property type="match status" value="2"/>
</dbReference>
<dbReference type="PANTHER" id="PTHR23196:SF1">
    <property type="entry name" value="PAX-INTERACTING PROTEIN 1"/>
    <property type="match status" value="1"/>
</dbReference>
<dbReference type="SMART" id="SM00292">
    <property type="entry name" value="BRCT"/>
    <property type="match status" value="2"/>
</dbReference>
<dbReference type="CDD" id="cd17744">
    <property type="entry name" value="BRCT_MDC1_rpt1"/>
    <property type="match status" value="1"/>
</dbReference>
<keyword evidence="2" id="KW-0227">DNA damage</keyword>
<evidence type="ECO:0000256" key="4">
    <source>
        <dbReference type="SAM" id="MobiDB-lite"/>
    </source>
</evidence>
<name>A0A1Y2M6C3_EPING</name>
<comment type="subcellular location">
    <subcellularLocation>
        <location evidence="1">Nucleus</location>
    </subcellularLocation>
</comment>
<dbReference type="Pfam" id="PF00533">
    <property type="entry name" value="BRCT"/>
    <property type="match status" value="1"/>
</dbReference>
<evidence type="ECO:0000313" key="7">
    <source>
        <dbReference type="Proteomes" id="UP000193240"/>
    </source>
</evidence>
<organism evidence="6 7">
    <name type="scientific">Epicoccum nigrum</name>
    <name type="common">Soil fungus</name>
    <name type="synonym">Epicoccum purpurascens</name>
    <dbReference type="NCBI Taxonomy" id="105696"/>
    <lineage>
        <taxon>Eukaryota</taxon>
        <taxon>Fungi</taxon>
        <taxon>Dikarya</taxon>
        <taxon>Ascomycota</taxon>
        <taxon>Pezizomycotina</taxon>
        <taxon>Dothideomycetes</taxon>
        <taxon>Pleosporomycetidae</taxon>
        <taxon>Pleosporales</taxon>
        <taxon>Pleosporineae</taxon>
        <taxon>Didymellaceae</taxon>
        <taxon>Epicoccum</taxon>
    </lineage>
</organism>
<sequence>MTDFAMHLEHPAPISERTVKCRLSDESKVIVRRSQRLTATTTIHDGDEELGRLTSSSGTAKLEAVKRLHVLPGLSSAEDQSMLDPRIEAYELEPASGGRHEILILRHGDVIRSPEAEGTLTYVHEASEVQINSSAAEIGQAADSEAKYDTKNSPEAETEDEAISDNTVTEVPRTQPVTQQNKTQPSATPQFTTHQSIVQETPTTERMMAPQAVMVLTETFSTVRTGQSPKSIVQDSLQDTDGNHPHSSPEVRIDRPSTRKRPSDDPALDSESLPSAESRSAKRLKSDTSVNDEEDAIDQASPLDQFDTNPTRTTYSARVKNRSRAAKEATPTKSLRSSQRSGTSAAYEGDPPRVATSNSALKDTSSAVKFLKKHGGTLLSSVEDNCNVLCVRDGGLVKTMKVFQAIALGVPIVTDKWLTDSAKSDEFLDLTAYKPSIAQQEKDWNFSLESVWGAAQTPFKGYSIYFTPSLKKTYTSFREIDRVCQTVGAKVVAKHTSKNEKMIVLAAEEDDPDAEKLIEDGKTCYRKDLLTTSILRGSLDLESDEFKITQQTVQVPRKRAPRKVA</sequence>
<feature type="compositionally biased region" description="Polar residues" evidence="4">
    <location>
        <begin position="331"/>
        <end position="344"/>
    </location>
</feature>
<feature type="compositionally biased region" description="Polar residues" evidence="4">
    <location>
        <begin position="175"/>
        <end position="195"/>
    </location>
</feature>
<feature type="region of interest" description="Disordered" evidence="4">
    <location>
        <begin position="223"/>
        <end position="360"/>
    </location>
</feature>
<dbReference type="InterPro" id="IPR051579">
    <property type="entry name" value="DDR_Transcriptional_Reg"/>
</dbReference>
<evidence type="ECO:0000313" key="6">
    <source>
        <dbReference type="EMBL" id="OSS51665.1"/>
    </source>
</evidence>
<dbReference type="AlphaFoldDB" id="A0A1Y2M6C3"/>
<dbReference type="EMBL" id="KZ107840">
    <property type="protein sequence ID" value="OSS51665.1"/>
    <property type="molecule type" value="Genomic_DNA"/>
</dbReference>
<protein>
    <recommendedName>
        <fullName evidence="5">BRCT domain-containing protein</fullName>
    </recommendedName>
</protein>
<evidence type="ECO:0000259" key="5">
    <source>
        <dbReference type="PROSITE" id="PS50172"/>
    </source>
</evidence>
<keyword evidence="7" id="KW-1185">Reference proteome</keyword>
<proteinExistence type="predicted"/>
<feature type="domain" description="BRCT" evidence="5">
    <location>
        <begin position="369"/>
        <end position="435"/>
    </location>
</feature>
<feature type="compositionally biased region" description="Polar residues" evidence="4">
    <location>
        <begin position="223"/>
        <end position="240"/>
    </location>
</feature>
<dbReference type="GO" id="GO:0005634">
    <property type="term" value="C:nucleus"/>
    <property type="evidence" value="ECO:0007669"/>
    <property type="project" value="UniProtKB-SubCell"/>
</dbReference>
<dbReference type="Proteomes" id="UP000193240">
    <property type="component" value="Unassembled WGS sequence"/>
</dbReference>
<gene>
    <name evidence="6" type="ORF">B5807_03302</name>
</gene>
<feature type="compositionally biased region" description="Basic and acidic residues" evidence="4">
    <location>
        <begin position="144"/>
        <end position="154"/>
    </location>
</feature>
<dbReference type="InParanoid" id="A0A1Y2M6C3"/>
<dbReference type="OMA" id="QDGITCY"/>
<evidence type="ECO:0000256" key="3">
    <source>
        <dbReference type="ARBA" id="ARBA00023242"/>
    </source>
</evidence>
<dbReference type="Pfam" id="PF16589">
    <property type="entry name" value="BRCT_2"/>
    <property type="match status" value="1"/>
</dbReference>
<dbReference type="STRING" id="105696.A0A1Y2M6C3"/>
<keyword evidence="3" id="KW-0539">Nucleus</keyword>
<dbReference type="PANTHER" id="PTHR23196">
    <property type="entry name" value="PAX TRANSCRIPTION ACTIVATION DOMAIN INTERACTING PROTEIN"/>
    <property type="match status" value="1"/>
</dbReference>
<evidence type="ECO:0000256" key="1">
    <source>
        <dbReference type="ARBA" id="ARBA00004123"/>
    </source>
</evidence>
<dbReference type="SUPFAM" id="SSF52113">
    <property type="entry name" value="BRCT domain"/>
    <property type="match status" value="1"/>
</dbReference>
<feature type="region of interest" description="Disordered" evidence="4">
    <location>
        <begin position="137"/>
        <end position="195"/>
    </location>
</feature>
<feature type="compositionally biased region" description="Polar residues" evidence="4">
    <location>
        <begin position="306"/>
        <end position="316"/>
    </location>
</feature>
<accession>A0A1Y2M6C3</accession>
<dbReference type="GO" id="GO:0006974">
    <property type="term" value="P:DNA damage response"/>
    <property type="evidence" value="ECO:0007669"/>
    <property type="project" value="UniProtKB-KW"/>
</dbReference>